<sequence length="351" mass="39798">MSLSYLYTPDFLSQTLTVISVIALPIHILGAYCILMKTPKIMNSVKWIMLNLHFWSVMLDWGITFFTKPFVLFPAMGGVALGVLSDLGVGTGEQIYLVVTLFCIVCAAIVSIFENRYYLSFGQNSCWRHYRIPCMLFNYFLAFLIFLPAYLNAPDQATGLQKLHDNLPELPERIRRMPIYVIAIDFSLVVGPVVLMGVLIIAEALAFVVLIFLGASKALRERTVSINCVIIQKKFLRALYIQILMILLNMGVPLCYLGVAVPLHYYNQAANNIIFIIYSLHGVSSTIVMIWLHKPYRAVIQNFFRRSHARRLSNVGTDHRKSMFEGKTATNMPSTVNIRIQYNVNILNVVV</sequence>
<dbReference type="OrthoDB" id="5834443at2759"/>
<feature type="transmembrane region" description="Helical" evidence="1">
    <location>
        <begin position="239"/>
        <end position="261"/>
    </location>
</feature>
<feature type="transmembrane region" description="Helical" evidence="1">
    <location>
        <begin position="12"/>
        <end position="35"/>
    </location>
</feature>
<feature type="transmembrane region" description="Helical" evidence="1">
    <location>
        <begin position="273"/>
        <end position="292"/>
    </location>
</feature>
<proteinExistence type="predicted"/>
<keyword evidence="3" id="KW-1185">Reference proteome</keyword>
<reference evidence="3" key="1">
    <citation type="submission" date="2017-10" db="EMBL/GenBank/DDBJ databases">
        <title>Rapid genome shrinkage in a self-fertile nematode reveals novel sperm competition proteins.</title>
        <authorList>
            <person name="Yin D."/>
            <person name="Schwarz E.M."/>
            <person name="Thomas C.G."/>
            <person name="Felde R.L."/>
            <person name="Korf I.F."/>
            <person name="Cutter A.D."/>
            <person name="Schartner C.M."/>
            <person name="Ralston E.J."/>
            <person name="Meyer B.J."/>
            <person name="Haag E.S."/>
        </authorList>
    </citation>
    <scope>NUCLEOTIDE SEQUENCE [LARGE SCALE GENOMIC DNA]</scope>
    <source>
        <strain evidence="3">JU1422</strain>
    </source>
</reference>
<evidence type="ECO:0000256" key="1">
    <source>
        <dbReference type="SAM" id="Phobius"/>
    </source>
</evidence>
<dbReference type="Pfam" id="PF10318">
    <property type="entry name" value="7TM_GPCR_Srh"/>
    <property type="match status" value="1"/>
</dbReference>
<evidence type="ECO:0000313" key="3">
    <source>
        <dbReference type="Proteomes" id="UP000230233"/>
    </source>
</evidence>
<dbReference type="InterPro" id="IPR053220">
    <property type="entry name" value="Nematode_rcpt-like_serp_H"/>
</dbReference>
<comment type="caution">
    <text evidence="2">The sequence shown here is derived from an EMBL/GenBank/DDBJ whole genome shotgun (WGS) entry which is preliminary data.</text>
</comment>
<keyword evidence="1" id="KW-0472">Membrane</keyword>
<protein>
    <submittedName>
        <fullName evidence="2">Uncharacterized protein</fullName>
    </submittedName>
</protein>
<dbReference type="EMBL" id="PDUG01000005">
    <property type="protein sequence ID" value="PIC24683.1"/>
    <property type="molecule type" value="Genomic_DNA"/>
</dbReference>
<gene>
    <name evidence="2" type="primary">Cnig_chr_V.g17916</name>
    <name evidence="2" type="ORF">B9Z55_017916</name>
</gene>
<name>A0A2G5TBX3_9PELO</name>
<organism evidence="2 3">
    <name type="scientific">Caenorhabditis nigoni</name>
    <dbReference type="NCBI Taxonomy" id="1611254"/>
    <lineage>
        <taxon>Eukaryota</taxon>
        <taxon>Metazoa</taxon>
        <taxon>Ecdysozoa</taxon>
        <taxon>Nematoda</taxon>
        <taxon>Chromadorea</taxon>
        <taxon>Rhabditida</taxon>
        <taxon>Rhabditina</taxon>
        <taxon>Rhabditomorpha</taxon>
        <taxon>Rhabditoidea</taxon>
        <taxon>Rhabditidae</taxon>
        <taxon>Peloderinae</taxon>
        <taxon>Caenorhabditis</taxon>
    </lineage>
</organism>
<keyword evidence="1" id="KW-1133">Transmembrane helix</keyword>
<dbReference type="InterPro" id="IPR019422">
    <property type="entry name" value="7TM_GPCR_serpentine_rcpt_Srh"/>
</dbReference>
<feature type="transmembrane region" description="Helical" evidence="1">
    <location>
        <begin position="95"/>
        <end position="113"/>
    </location>
</feature>
<feature type="transmembrane region" description="Helical" evidence="1">
    <location>
        <begin position="134"/>
        <end position="151"/>
    </location>
</feature>
<evidence type="ECO:0000313" key="2">
    <source>
        <dbReference type="EMBL" id="PIC24683.1"/>
    </source>
</evidence>
<feature type="transmembrane region" description="Helical" evidence="1">
    <location>
        <begin position="179"/>
        <end position="212"/>
    </location>
</feature>
<accession>A0A2G5TBX3</accession>
<keyword evidence="1" id="KW-0812">Transmembrane</keyword>
<dbReference type="PANTHER" id="PTHR22941:SF303">
    <property type="entry name" value="SERPENTINE RECEPTOR, CLASS H"/>
    <property type="match status" value="1"/>
</dbReference>
<dbReference type="AlphaFoldDB" id="A0A2G5TBX3"/>
<dbReference type="Proteomes" id="UP000230233">
    <property type="component" value="Chromosome V"/>
</dbReference>
<dbReference type="PANTHER" id="PTHR22941">
    <property type="entry name" value="SERPENTINE RECEPTOR"/>
    <property type="match status" value="1"/>
</dbReference>